<evidence type="ECO:0000313" key="2">
    <source>
        <dbReference type="EMBL" id="NDV00255.1"/>
    </source>
</evidence>
<dbReference type="PANTHER" id="PTHR11803:SF58">
    <property type="entry name" value="PROTEIN HMF1-RELATED"/>
    <property type="match status" value="1"/>
</dbReference>
<evidence type="ECO:0000256" key="1">
    <source>
        <dbReference type="ARBA" id="ARBA00010552"/>
    </source>
</evidence>
<dbReference type="SUPFAM" id="SSF55298">
    <property type="entry name" value="YjgF-like"/>
    <property type="match status" value="1"/>
</dbReference>
<dbReference type="InterPro" id="IPR035959">
    <property type="entry name" value="RutC-like_sf"/>
</dbReference>
<dbReference type="Proteomes" id="UP000474757">
    <property type="component" value="Unassembled WGS sequence"/>
</dbReference>
<name>A0A6B2JQK8_9RHOB</name>
<evidence type="ECO:0000313" key="3">
    <source>
        <dbReference type="Proteomes" id="UP000474757"/>
    </source>
</evidence>
<organism evidence="2 3">
    <name type="scientific">Pseudoroseicyclus tamaricis</name>
    <dbReference type="NCBI Taxonomy" id="2705421"/>
    <lineage>
        <taxon>Bacteria</taxon>
        <taxon>Pseudomonadati</taxon>
        <taxon>Pseudomonadota</taxon>
        <taxon>Alphaproteobacteria</taxon>
        <taxon>Rhodobacterales</taxon>
        <taxon>Paracoccaceae</taxon>
        <taxon>Pseudoroseicyclus</taxon>
    </lineage>
</organism>
<dbReference type="Pfam" id="PF01042">
    <property type="entry name" value="Ribonuc_L-PSP"/>
    <property type="match status" value="1"/>
</dbReference>
<protein>
    <submittedName>
        <fullName evidence="2">RidA family protein</fullName>
    </submittedName>
</protein>
<keyword evidence="3" id="KW-1185">Reference proteome</keyword>
<dbReference type="PANTHER" id="PTHR11803">
    <property type="entry name" value="2-IMINOBUTANOATE/2-IMINOPROPANOATE DEAMINASE RIDA"/>
    <property type="match status" value="1"/>
</dbReference>
<comment type="similarity">
    <text evidence="1">Belongs to the RutC family.</text>
</comment>
<dbReference type="CDD" id="cd00448">
    <property type="entry name" value="YjgF_YER057c_UK114_family"/>
    <property type="match status" value="1"/>
</dbReference>
<dbReference type="Gene3D" id="3.30.1330.40">
    <property type="entry name" value="RutC-like"/>
    <property type="match status" value="1"/>
</dbReference>
<proteinExistence type="inferred from homology"/>
<comment type="caution">
    <text evidence="2">The sequence shown here is derived from an EMBL/GenBank/DDBJ whole genome shotgun (WGS) entry which is preliminary data.</text>
</comment>
<gene>
    <name evidence="2" type="ORF">GZA08_04635</name>
</gene>
<sequence>MLKIVDKGARSHLPFSPAIIAGDLMFISGQASVSREDGAIIEDTFEGEMRRSIDNLEAILKEAGATLDHVIQVRSYLGAGDWGAEYNRIYAEYFPEPRPVRTTISDVLGTLLKFELDAVAYLPSTRMEAERL</sequence>
<dbReference type="InterPro" id="IPR006175">
    <property type="entry name" value="YjgF/YER057c/UK114"/>
</dbReference>
<dbReference type="GO" id="GO:0005829">
    <property type="term" value="C:cytosol"/>
    <property type="evidence" value="ECO:0007669"/>
    <property type="project" value="TreeGrafter"/>
</dbReference>
<accession>A0A6B2JQK8</accession>
<dbReference type="GO" id="GO:0019239">
    <property type="term" value="F:deaminase activity"/>
    <property type="evidence" value="ECO:0007669"/>
    <property type="project" value="TreeGrafter"/>
</dbReference>
<dbReference type="RefSeq" id="WP_163890421.1">
    <property type="nucleotide sequence ID" value="NZ_JAAFYS010000001.1"/>
</dbReference>
<dbReference type="EMBL" id="JAAGAB010000001">
    <property type="protein sequence ID" value="NDV00255.1"/>
    <property type="molecule type" value="Genomic_DNA"/>
</dbReference>
<dbReference type="AlphaFoldDB" id="A0A6B2JQK8"/>
<reference evidence="2 3" key="1">
    <citation type="submission" date="2020-02" db="EMBL/GenBank/DDBJ databases">
        <title>Pseudoroseicyclus tamarix, sp. nov., isolated from offshore sediment of a Tamarix chinensis forest.</title>
        <authorList>
            <person name="Gai Y."/>
        </authorList>
    </citation>
    <scope>NUCLEOTIDE SEQUENCE [LARGE SCALE GENOMIC DNA]</scope>
    <source>
        <strain evidence="2 3">CLL3-39</strain>
    </source>
</reference>